<accession>A0ABR7WQ96</accession>
<sequence>MITLKPKYKIEQITLLDIDMVKLNLLTVLKDKEYRLLTSKPDEINFDSGPPLQLRGNWEPTQLSDGVFHMVQNGDQVVVTLDYAISFWWFVFMSSFVVMIAIFEDPFVLFMLGFLTIAAFVHYYVNHRKARELLAASRLS</sequence>
<dbReference type="Proteomes" id="UP000606600">
    <property type="component" value="Unassembled WGS sequence"/>
</dbReference>
<keyword evidence="1" id="KW-0472">Membrane</keyword>
<keyword evidence="3" id="KW-1185">Reference proteome</keyword>
<feature type="transmembrane region" description="Helical" evidence="1">
    <location>
        <begin position="77"/>
        <end position="101"/>
    </location>
</feature>
<dbReference type="RefSeq" id="WP_191189156.1">
    <property type="nucleotide sequence ID" value="NZ_JACWMY010000005.1"/>
</dbReference>
<gene>
    <name evidence="2" type="ORF">IDJ77_11800</name>
</gene>
<proteinExistence type="predicted"/>
<protein>
    <submittedName>
        <fullName evidence="2">Uncharacterized protein</fullName>
    </submittedName>
</protein>
<dbReference type="EMBL" id="JACWMY010000005">
    <property type="protein sequence ID" value="MBD1364494.1"/>
    <property type="molecule type" value="Genomic_DNA"/>
</dbReference>
<keyword evidence="1" id="KW-1133">Transmembrane helix</keyword>
<name>A0ABR7WQ96_9SPHI</name>
<organism evidence="2 3">
    <name type="scientific">Mucilaginibacter pankratovii</name>
    <dbReference type="NCBI Taxonomy" id="2772110"/>
    <lineage>
        <taxon>Bacteria</taxon>
        <taxon>Pseudomonadati</taxon>
        <taxon>Bacteroidota</taxon>
        <taxon>Sphingobacteriia</taxon>
        <taxon>Sphingobacteriales</taxon>
        <taxon>Sphingobacteriaceae</taxon>
        <taxon>Mucilaginibacter</taxon>
    </lineage>
</organism>
<comment type="caution">
    <text evidence="2">The sequence shown here is derived from an EMBL/GenBank/DDBJ whole genome shotgun (WGS) entry which is preliminary data.</text>
</comment>
<evidence type="ECO:0000313" key="2">
    <source>
        <dbReference type="EMBL" id="MBD1364494.1"/>
    </source>
</evidence>
<feature type="transmembrane region" description="Helical" evidence="1">
    <location>
        <begin position="107"/>
        <end position="125"/>
    </location>
</feature>
<evidence type="ECO:0000313" key="3">
    <source>
        <dbReference type="Proteomes" id="UP000606600"/>
    </source>
</evidence>
<evidence type="ECO:0000256" key="1">
    <source>
        <dbReference type="SAM" id="Phobius"/>
    </source>
</evidence>
<reference evidence="2 3" key="1">
    <citation type="submission" date="2020-09" db="EMBL/GenBank/DDBJ databases">
        <title>Novel species of Mucilaginibacter isolated from a glacier on the Tibetan Plateau.</title>
        <authorList>
            <person name="Liu Q."/>
            <person name="Xin Y.-H."/>
        </authorList>
    </citation>
    <scope>NUCLEOTIDE SEQUENCE [LARGE SCALE GENOMIC DNA]</scope>
    <source>
        <strain evidence="2 3">ZT4R22</strain>
    </source>
</reference>
<keyword evidence="1" id="KW-0812">Transmembrane</keyword>